<feature type="domain" description="Mannosylglycerate hydrolase MGH1-like glycoside hydrolase" evidence="2">
    <location>
        <begin position="349"/>
        <end position="570"/>
    </location>
</feature>
<proteinExistence type="predicted"/>
<dbReference type="InterPro" id="IPR012341">
    <property type="entry name" value="6hp_glycosidase-like_sf"/>
</dbReference>
<evidence type="ECO:0000259" key="1">
    <source>
        <dbReference type="Pfam" id="PF14742"/>
    </source>
</evidence>
<dbReference type="Proteomes" id="UP000293289">
    <property type="component" value="Unassembled WGS sequence"/>
</dbReference>
<sequence length="620" mass="66863">MLNDRLVLLAAPTQAWCELDGSTRPETIDGLYHGDWRIASGIELTVDGRRPEPLGTRRTTGRAVFTGVCPHLDDATKDPRVITEHTREVRPGAVSETVKLANATDRLVRARITLTVTLAFTSLDLVRAGSDVVAPFTAAGSGSRLTITQDTRTVHASAGGGVVLRRDESRVAATWFVAVESGNAAEVQLDLAIADSAAVTAAISRPLWAEPAPTGDARLDRWASTASLELAGLAMVTVDHSDEPFLAAGAPWYLTLFGRDSITAARLLLPLGTDLALGTLRALARRQGTKDDPIGAESPGKILHELRAAPLRIPREGIVLPPVYYGTIDATPLWICLLHDTWRAGVPIEDLRPLLPNLIAALGWLRDSGDSDDDGFLEYIDRSGRGLANQGWKDSFDAVRHRNGSRAEGPIALCEAQGYACEAALDAAAMLDAFGEPGSGAWRAYADALRTRFRERFWVEVDGVRFPAIALDGAKHPVASLSSNIGHLLGTGLLDGNEERLVADLLLSTRLASGFGVRTLSNDEAGYWPLSYHCGSVWPHDTAIIINGLRRSGFTEHARRLAQQLVDAAEWFDYRIPELYSGNGDGPTPYPTACRPQAWSAAAFVPVMQALAPDQHPERQ</sequence>
<dbReference type="InterPro" id="IPR054491">
    <property type="entry name" value="MGH1-like_GH"/>
</dbReference>
<dbReference type="Pfam" id="PF14742">
    <property type="entry name" value="GDE_N_bis"/>
    <property type="match status" value="1"/>
</dbReference>
<evidence type="ECO:0000259" key="2">
    <source>
        <dbReference type="Pfam" id="PF22422"/>
    </source>
</evidence>
<dbReference type="Pfam" id="PF22422">
    <property type="entry name" value="MGH1-like_GH"/>
    <property type="match status" value="1"/>
</dbReference>
<reference evidence="3 4" key="1">
    <citation type="submission" date="2019-02" db="EMBL/GenBank/DDBJ databases">
        <title>Genomic Encyclopedia of Type Strains, Phase IV (KMG-IV): sequencing the most valuable type-strain genomes for metagenomic binning, comparative biology and taxonomic classification.</title>
        <authorList>
            <person name="Goeker M."/>
        </authorList>
    </citation>
    <scope>NUCLEOTIDE SEQUENCE [LARGE SCALE GENOMIC DNA]</scope>
    <source>
        <strain evidence="3 4">DSM 43045</strain>
    </source>
</reference>
<evidence type="ECO:0000313" key="4">
    <source>
        <dbReference type="Proteomes" id="UP000293289"/>
    </source>
</evidence>
<accession>A0A4Q7MIT1</accession>
<protein>
    <submittedName>
        <fullName evidence="3">Amylo-alpha-1,6-glucosidase</fullName>
    </submittedName>
</protein>
<dbReference type="InterPro" id="IPR008928">
    <property type="entry name" value="6-hairpin_glycosidase_sf"/>
</dbReference>
<keyword evidence="4" id="KW-1185">Reference proteome</keyword>
<dbReference type="Gene3D" id="1.50.10.10">
    <property type="match status" value="1"/>
</dbReference>
<feature type="domain" description="Putative glycogen debranching enzyme N-terminal" evidence="1">
    <location>
        <begin position="10"/>
        <end position="189"/>
    </location>
</feature>
<dbReference type="SUPFAM" id="SSF48208">
    <property type="entry name" value="Six-hairpin glycosidases"/>
    <property type="match status" value="1"/>
</dbReference>
<dbReference type="EMBL" id="SGWY01000002">
    <property type="protein sequence ID" value="RZS66429.1"/>
    <property type="molecule type" value="Genomic_DNA"/>
</dbReference>
<organism evidence="3 4">
    <name type="scientific">Agromyces ramosus</name>
    <dbReference type="NCBI Taxonomy" id="33879"/>
    <lineage>
        <taxon>Bacteria</taxon>
        <taxon>Bacillati</taxon>
        <taxon>Actinomycetota</taxon>
        <taxon>Actinomycetes</taxon>
        <taxon>Micrococcales</taxon>
        <taxon>Microbacteriaceae</taxon>
        <taxon>Agromyces</taxon>
    </lineage>
</organism>
<name>A0A4Q7MIT1_9MICO</name>
<dbReference type="InterPro" id="IPR032856">
    <property type="entry name" value="GDE_N_bis"/>
</dbReference>
<dbReference type="GO" id="GO:0005975">
    <property type="term" value="P:carbohydrate metabolic process"/>
    <property type="evidence" value="ECO:0007669"/>
    <property type="project" value="InterPro"/>
</dbReference>
<dbReference type="AlphaFoldDB" id="A0A4Q7MIT1"/>
<evidence type="ECO:0000313" key="3">
    <source>
        <dbReference type="EMBL" id="RZS66429.1"/>
    </source>
</evidence>
<dbReference type="OrthoDB" id="9759959at2"/>
<comment type="caution">
    <text evidence="3">The sequence shown here is derived from an EMBL/GenBank/DDBJ whole genome shotgun (WGS) entry which is preliminary data.</text>
</comment>
<gene>
    <name evidence="3" type="ORF">EV187_2156</name>
</gene>